<feature type="transmembrane region" description="Helical" evidence="7">
    <location>
        <begin position="373"/>
        <end position="400"/>
    </location>
</feature>
<proteinExistence type="inferred from homology"/>
<evidence type="ECO:0000256" key="7">
    <source>
        <dbReference type="RuleBase" id="RU361216"/>
    </source>
</evidence>
<dbReference type="AlphaFoldDB" id="A0A6G0WYY3"/>
<dbReference type="GO" id="GO:0005886">
    <property type="term" value="C:plasma membrane"/>
    <property type="evidence" value="ECO:0007669"/>
    <property type="project" value="UniProtKB-SubCell"/>
</dbReference>
<evidence type="ECO:0000256" key="4">
    <source>
        <dbReference type="ARBA" id="ARBA00022692"/>
    </source>
</evidence>
<dbReference type="EMBL" id="VJMJ01000129">
    <property type="protein sequence ID" value="KAF0732727.1"/>
    <property type="molecule type" value="Genomic_DNA"/>
</dbReference>
<feature type="transmembrane region" description="Helical" evidence="7">
    <location>
        <begin position="222"/>
        <end position="243"/>
    </location>
</feature>
<dbReference type="PANTHER" id="PTHR42865">
    <property type="entry name" value="PROTON/GLUTAMATE-ASPARTATE SYMPORTER"/>
    <property type="match status" value="1"/>
</dbReference>
<feature type="transmembrane region" description="Helical" evidence="7">
    <location>
        <begin position="436"/>
        <end position="463"/>
    </location>
</feature>
<keyword evidence="5 7" id="KW-1133">Transmembrane helix</keyword>
<evidence type="ECO:0000313" key="8">
    <source>
        <dbReference type="EMBL" id="KAF0732727.1"/>
    </source>
</evidence>
<reference evidence="8 9" key="1">
    <citation type="submission" date="2019-07" db="EMBL/GenBank/DDBJ databases">
        <title>Genomics analysis of Aphanomyces spp. identifies a new class of oomycete effector associated with host adaptation.</title>
        <authorList>
            <person name="Gaulin E."/>
        </authorList>
    </citation>
    <scope>NUCLEOTIDE SEQUENCE [LARGE SCALE GENOMIC DNA]</scope>
    <source>
        <strain evidence="8 9">ATCC 201684</strain>
    </source>
</reference>
<dbReference type="Gene3D" id="1.10.3860.10">
    <property type="entry name" value="Sodium:dicarboxylate symporter"/>
    <property type="match status" value="1"/>
</dbReference>
<protein>
    <recommendedName>
        <fullName evidence="7">Amino acid transporter</fullName>
    </recommendedName>
</protein>
<gene>
    <name evidence="8" type="ORF">Ae201684_010258</name>
</gene>
<comment type="subcellular location">
    <subcellularLocation>
        <location evidence="1">Cell membrane</location>
        <topology evidence="1">Multi-pass membrane protein</topology>
    </subcellularLocation>
    <subcellularLocation>
        <location evidence="7">Membrane</location>
        <topology evidence="7">Multi-pass membrane protein</topology>
    </subcellularLocation>
</comment>
<feature type="transmembrane region" description="Helical" evidence="7">
    <location>
        <begin position="84"/>
        <end position="105"/>
    </location>
</feature>
<dbReference type="InterPro" id="IPR036458">
    <property type="entry name" value="Na:dicarbo_symporter_sf"/>
</dbReference>
<dbReference type="PANTHER" id="PTHR42865:SF7">
    <property type="entry name" value="PROTON_GLUTAMATE-ASPARTATE SYMPORTER"/>
    <property type="match status" value="1"/>
</dbReference>
<keyword evidence="7" id="KW-0769">Symport</keyword>
<feature type="transmembrane region" description="Helical" evidence="7">
    <location>
        <begin position="47"/>
        <end position="64"/>
    </location>
</feature>
<keyword evidence="2 7" id="KW-0813">Transport</keyword>
<keyword evidence="9" id="KW-1185">Reference proteome</keyword>
<evidence type="ECO:0000256" key="2">
    <source>
        <dbReference type="ARBA" id="ARBA00022448"/>
    </source>
</evidence>
<dbReference type="SUPFAM" id="SSF118215">
    <property type="entry name" value="Proton glutamate symport protein"/>
    <property type="match status" value="1"/>
</dbReference>
<feature type="transmembrane region" description="Helical" evidence="7">
    <location>
        <begin position="117"/>
        <end position="142"/>
    </location>
</feature>
<comment type="caution">
    <text evidence="8">The sequence shown here is derived from an EMBL/GenBank/DDBJ whole genome shotgun (WGS) entry which is preliminary data.</text>
</comment>
<keyword evidence="3" id="KW-1003">Cell membrane</keyword>
<accession>A0A6G0WYY3</accession>
<dbReference type="Proteomes" id="UP000481153">
    <property type="component" value="Unassembled WGS sequence"/>
</dbReference>
<dbReference type="InterPro" id="IPR001991">
    <property type="entry name" value="Na-dicarboxylate_symporter"/>
</dbReference>
<dbReference type="VEuPathDB" id="FungiDB:AeMF1_003702"/>
<evidence type="ECO:0000256" key="3">
    <source>
        <dbReference type="ARBA" id="ARBA00022475"/>
    </source>
</evidence>
<feature type="transmembrane region" description="Helical" evidence="7">
    <location>
        <begin position="412"/>
        <end position="430"/>
    </location>
</feature>
<organism evidence="8 9">
    <name type="scientific">Aphanomyces euteiches</name>
    <dbReference type="NCBI Taxonomy" id="100861"/>
    <lineage>
        <taxon>Eukaryota</taxon>
        <taxon>Sar</taxon>
        <taxon>Stramenopiles</taxon>
        <taxon>Oomycota</taxon>
        <taxon>Saprolegniomycetes</taxon>
        <taxon>Saprolegniales</taxon>
        <taxon>Verrucalvaceae</taxon>
        <taxon>Aphanomyces</taxon>
    </lineage>
</organism>
<evidence type="ECO:0000256" key="6">
    <source>
        <dbReference type="ARBA" id="ARBA00023136"/>
    </source>
</evidence>
<dbReference type="PRINTS" id="PR00173">
    <property type="entry name" value="EDTRNSPORT"/>
</dbReference>
<feature type="transmembrane region" description="Helical" evidence="7">
    <location>
        <begin position="264"/>
        <end position="284"/>
    </location>
</feature>
<name>A0A6G0WYY3_9STRA</name>
<sequence>MERTDESYSIALTPRESVGSEHSREEKHSLLEDENPLASERWYHNPSVRILVGCVFGIVVGYLMGKYGASKEVVSWISLPGELFLRALTCVVVPLVFVNIFLSVIDMLASGHAAKSGIYTVAFFVLTTALAVLTSFASVLLFKVWFSTSSTATISASAETALPCGQDTVVQWFPNGTLLCASLSITSGGLPVVLPHNDTSTKSSLSQTIQDQIFRALVPDNIVQQFISGNYLGIMSFAIFLAVSMQKVKPRPTTFIHFCQEVNATLLVCIRLIIDLTPIAVFSLVSGGLGTTSNLKSVLSDVGIFLVSFLAAIFIHYFVTLMGLLWLVTRRSPWEALSTMWPAQVFAFCCASSAATLPETLRCADSVGVPKSIASFVITMGATLHMNGTSIYFPCAIIYLTVSTGDEAHFTAASFILLGVLSMMSAIAAAPVPSAALVLVIPMFNTVCGTTGATPANFSYLLAMDFLLDRFRTWLNISGDLVVAECVAALAKKAKLDTVSLEG</sequence>
<evidence type="ECO:0000256" key="5">
    <source>
        <dbReference type="ARBA" id="ARBA00022989"/>
    </source>
</evidence>
<feature type="transmembrane region" description="Helical" evidence="7">
    <location>
        <begin position="340"/>
        <end position="361"/>
    </location>
</feature>
<dbReference type="Pfam" id="PF00375">
    <property type="entry name" value="SDF"/>
    <property type="match status" value="1"/>
</dbReference>
<feature type="transmembrane region" description="Helical" evidence="7">
    <location>
        <begin position="304"/>
        <end position="328"/>
    </location>
</feature>
<keyword evidence="6 7" id="KW-0472">Membrane</keyword>
<evidence type="ECO:0000256" key="1">
    <source>
        <dbReference type="ARBA" id="ARBA00004651"/>
    </source>
</evidence>
<evidence type="ECO:0000313" key="9">
    <source>
        <dbReference type="Proteomes" id="UP000481153"/>
    </source>
</evidence>
<dbReference type="GO" id="GO:0015293">
    <property type="term" value="F:symporter activity"/>
    <property type="evidence" value="ECO:0007669"/>
    <property type="project" value="UniProtKB-UniRule"/>
</dbReference>
<comment type="similarity">
    <text evidence="7">Belongs to the dicarboxylate/amino acid:cation symporter (DAACS) (TC 2.A.23) family.</text>
</comment>
<keyword evidence="4 7" id="KW-0812">Transmembrane</keyword>